<dbReference type="GO" id="GO:0016747">
    <property type="term" value="F:acyltransferase activity, transferring groups other than amino-acyl groups"/>
    <property type="evidence" value="ECO:0007669"/>
    <property type="project" value="InterPro"/>
</dbReference>
<keyword evidence="5" id="KW-1185">Reference proteome</keyword>
<evidence type="ECO:0000313" key="5">
    <source>
        <dbReference type="Proteomes" id="UP000245765"/>
    </source>
</evidence>
<feature type="domain" description="N-acetyltransferase" evidence="3">
    <location>
        <begin position="6"/>
        <end position="154"/>
    </location>
</feature>
<protein>
    <submittedName>
        <fullName evidence="4">GNAT family N-acetyltransferase</fullName>
    </submittedName>
</protein>
<sequence>MRDQEEGVRPVVTGDLPALRAVIAATGLFPAEMLEGMAAPFLAGEAEEVWLTAAGGAAVAYVAPERMTQGSWNLLLIAVHPGHQRRGLGAALVAAVEAEVIARGGRLLLVETSSLPDFDGTRAFYRRQGYEQEARIRDFYQAGEDKVVFRKLLRAD</sequence>
<name>A0A317FDF3_9PROT</name>
<keyword evidence="1 4" id="KW-0808">Transferase</keyword>
<dbReference type="EMBL" id="QGNA01000004">
    <property type="protein sequence ID" value="PWS35576.1"/>
    <property type="molecule type" value="Genomic_DNA"/>
</dbReference>
<dbReference type="InterPro" id="IPR000182">
    <property type="entry name" value="GNAT_dom"/>
</dbReference>
<dbReference type="PANTHER" id="PTHR43877">
    <property type="entry name" value="AMINOALKYLPHOSPHONATE N-ACETYLTRANSFERASE-RELATED-RELATED"/>
    <property type="match status" value="1"/>
</dbReference>
<dbReference type="Gene3D" id="3.40.630.30">
    <property type="match status" value="1"/>
</dbReference>
<dbReference type="SUPFAM" id="SSF55729">
    <property type="entry name" value="Acyl-CoA N-acyltransferases (Nat)"/>
    <property type="match status" value="1"/>
</dbReference>
<dbReference type="InterPro" id="IPR016181">
    <property type="entry name" value="Acyl_CoA_acyltransferase"/>
</dbReference>
<dbReference type="PROSITE" id="PS51186">
    <property type="entry name" value="GNAT"/>
    <property type="match status" value="1"/>
</dbReference>
<gene>
    <name evidence="4" type="ORF">DFH01_18445</name>
</gene>
<reference evidence="5" key="1">
    <citation type="submission" date="2018-05" db="EMBL/GenBank/DDBJ databases">
        <authorList>
            <person name="Du Z."/>
            <person name="Wang X."/>
        </authorList>
    </citation>
    <scope>NUCLEOTIDE SEQUENCE [LARGE SCALE GENOMIC DNA]</scope>
    <source>
        <strain evidence="5">CQN31</strain>
    </source>
</reference>
<dbReference type="OrthoDB" id="9804026at2"/>
<organism evidence="4 5">
    <name type="scientific">Falsiroseomonas bella</name>
    <dbReference type="NCBI Taxonomy" id="2184016"/>
    <lineage>
        <taxon>Bacteria</taxon>
        <taxon>Pseudomonadati</taxon>
        <taxon>Pseudomonadota</taxon>
        <taxon>Alphaproteobacteria</taxon>
        <taxon>Acetobacterales</taxon>
        <taxon>Roseomonadaceae</taxon>
        <taxon>Falsiroseomonas</taxon>
    </lineage>
</organism>
<dbReference type="Pfam" id="PF13508">
    <property type="entry name" value="Acetyltransf_7"/>
    <property type="match status" value="1"/>
</dbReference>
<evidence type="ECO:0000256" key="1">
    <source>
        <dbReference type="ARBA" id="ARBA00022679"/>
    </source>
</evidence>
<proteinExistence type="predicted"/>
<dbReference type="AlphaFoldDB" id="A0A317FDF3"/>
<comment type="caution">
    <text evidence="4">The sequence shown here is derived from an EMBL/GenBank/DDBJ whole genome shotgun (WGS) entry which is preliminary data.</text>
</comment>
<evidence type="ECO:0000313" key="4">
    <source>
        <dbReference type="EMBL" id="PWS35576.1"/>
    </source>
</evidence>
<accession>A0A317FDF3</accession>
<keyword evidence="2" id="KW-0012">Acyltransferase</keyword>
<dbReference type="Proteomes" id="UP000245765">
    <property type="component" value="Unassembled WGS sequence"/>
</dbReference>
<evidence type="ECO:0000256" key="2">
    <source>
        <dbReference type="ARBA" id="ARBA00023315"/>
    </source>
</evidence>
<evidence type="ECO:0000259" key="3">
    <source>
        <dbReference type="PROSITE" id="PS51186"/>
    </source>
</evidence>
<dbReference type="RefSeq" id="WP_109871942.1">
    <property type="nucleotide sequence ID" value="NZ_QGNA01000004.1"/>
</dbReference>
<dbReference type="InterPro" id="IPR050832">
    <property type="entry name" value="Bact_Acetyltransf"/>
</dbReference>